<reference evidence="2" key="1">
    <citation type="journal article" date="2024" name="Microbiol. Spectr.">
        <title>Full-genome sequencing of dozens of new DNA viruses found in Spanish bat feces.</title>
        <authorList>
            <person name="Buigues J."/>
            <person name="Vinals A."/>
            <person name="Martinez-Recio R."/>
            <person name="Monros J.S."/>
            <person name="Sanjuan R."/>
            <person name="Cuevas J.M."/>
        </authorList>
    </citation>
    <scope>NUCLEOTIDE SEQUENCE</scope>
    <source>
        <strain evidence="2">MAVG44</strain>
    </source>
</reference>
<feature type="compositionally biased region" description="Low complexity" evidence="1">
    <location>
        <begin position="29"/>
        <end position="39"/>
    </location>
</feature>
<proteinExistence type="predicted"/>
<evidence type="ECO:0000256" key="1">
    <source>
        <dbReference type="SAM" id="MobiDB-lite"/>
    </source>
</evidence>
<organism evidence="2">
    <name type="scientific">Pipistrellus pipistrellus adenovirus</name>
    <dbReference type="NCBI Taxonomy" id="3140007"/>
    <lineage>
        <taxon>Viruses</taxon>
        <taxon>Varidnaviria</taxon>
        <taxon>Bamfordvirae</taxon>
        <taxon>Preplasmiviricota</taxon>
        <taxon>Polisuviricotina</taxon>
        <taxon>Pharingeaviricetes</taxon>
        <taxon>Rowavirales</taxon>
        <taxon>Adenoviridae</taxon>
    </lineage>
</organism>
<feature type="region of interest" description="Disordered" evidence="1">
    <location>
        <begin position="1"/>
        <end position="66"/>
    </location>
</feature>
<name>A0AAU6S528_9ADEN</name>
<dbReference type="InterPro" id="IPR002612">
    <property type="entry name" value="Adeno_E1B_55kDa"/>
</dbReference>
<reference evidence="2" key="2">
    <citation type="submission" date="2024-02" db="EMBL/GenBank/DDBJ databases">
        <authorList>
            <person name="Buigues J."/>
            <person name="Vinals A."/>
            <person name="Martinez-Recio R."/>
            <person name="S Monros J."/>
            <person name="Sanjuan R."/>
            <person name="Cuevas J.M."/>
        </authorList>
    </citation>
    <scope>NUCLEOTIDE SEQUENCE</scope>
    <source>
        <strain evidence="2">MAVG44</strain>
    </source>
</reference>
<sequence length="479" mass="52436">MQRAGRAQGAGVGEDENVQAGDLPGARDAGQPAFEAPAGAEGGAGGGGLHWFGADAGDPGDRAEHERQRGLFGGAEGGLVCEGLREWVRYREMDVDDAVEAQPPGMIAWPEVVRRVDLNNVDSLFMSDLSFHNISIYEVDPLEDLCSAIRRYAKVRLNPRYVYTLGETGHLDGPCYVVGNGATVIINCATGFNITSSQFAPRVDQMEDIVFLGVNFQAGSFRGGRVRAIRTDRFIIVQSCMFTGFMGCCLSTKSGCRVRACQFLCCNIGVVSYHITSSIKQCIFQRVAICVVGQGRMFVKRCTAVDCHTFVIFGSVGGVSECAVMGAIPPSSMSRLRLCTCMCGHVRRLHSIHVVSNRALPWPTMNMNTFTNCTIYLGHRRGVFHPSCTSMHFSVVNVESASAQRVNFSHCYDGFCRARLISPVLSDGNPSYPVEGMLCHCRHVHLVCRMRVIDFSRDTFANRDRVSVANGDYSSEEDW</sequence>
<protein>
    <submittedName>
        <fullName evidence="2">E1B 55k protein</fullName>
    </submittedName>
</protein>
<dbReference type="EMBL" id="PP410068">
    <property type="protein sequence ID" value="WZK92825.1"/>
    <property type="molecule type" value="Genomic_DNA"/>
</dbReference>
<feature type="compositionally biased region" description="Gly residues" evidence="1">
    <location>
        <begin position="40"/>
        <end position="50"/>
    </location>
</feature>
<dbReference type="Pfam" id="PF01696">
    <property type="entry name" value="Adeno_E1B_55K"/>
    <property type="match status" value="1"/>
</dbReference>
<accession>A0AAU6S528</accession>
<evidence type="ECO:0000313" key="2">
    <source>
        <dbReference type="EMBL" id="WZK92825.1"/>
    </source>
</evidence>